<keyword evidence="3" id="KW-1185">Reference proteome</keyword>
<sequence length="85" mass="9423">MSRETLAVISYYAVLYGTYFKGIMDAKKGNKSMAMANIATTFAPQLSRVVGCCWAFSIFLLHSYSQGRSSTMSHTQSSRCYGLTK</sequence>
<keyword evidence="1" id="KW-0812">Transmembrane</keyword>
<protein>
    <submittedName>
        <fullName evidence="2">Uncharacterized protein</fullName>
    </submittedName>
</protein>
<dbReference type="AlphaFoldDB" id="A0A1Y2DDC5"/>
<gene>
    <name evidence="2" type="ORF">BCR38DRAFT_450906</name>
</gene>
<organism evidence="2 3">
    <name type="scientific">Pseudomassariella vexata</name>
    <dbReference type="NCBI Taxonomy" id="1141098"/>
    <lineage>
        <taxon>Eukaryota</taxon>
        <taxon>Fungi</taxon>
        <taxon>Dikarya</taxon>
        <taxon>Ascomycota</taxon>
        <taxon>Pezizomycotina</taxon>
        <taxon>Sordariomycetes</taxon>
        <taxon>Xylariomycetidae</taxon>
        <taxon>Amphisphaeriales</taxon>
        <taxon>Pseudomassariaceae</taxon>
        <taxon>Pseudomassariella</taxon>
    </lineage>
</organism>
<feature type="transmembrane region" description="Helical" evidence="1">
    <location>
        <begin position="6"/>
        <end position="24"/>
    </location>
</feature>
<dbReference type="EMBL" id="MCFJ01000022">
    <property type="protein sequence ID" value="ORY56695.1"/>
    <property type="molecule type" value="Genomic_DNA"/>
</dbReference>
<feature type="transmembrane region" description="Helical" evidence="1">
    <location>
        <begin position="45"/>
        <end position="64"/>
    </location>
</feature>
<dbReference type="Proteomes" id="UP000193689">
    <property type="component" value="Unassembled WGS sequence"/>
</dbReference>
<reference evidence="2 3" key="1">
    <citation type="submission" date="2016-07" db="EMBL/GenBank/DDBJ databases">
        <title>Pervasive Adenine N6-methylation of Active Genes in Fungi.</title>
        <authorList>
            <consortium name="DOE Joint Genome Institute"/>
            <person name="Mondo S.J."/>
            <person name="Dannebaum R.O."/>
            <person name="Kuo R.C."/>
            <person name="Labutti K."/>
            <person name="Haridas S."/>
            <person name="Kuo A."/>
            <person name="Salamov A."/>
            <person name="Ahrendt S.R."/>
            <person name="Lipzen A."/>
            <person name="Sullivan W."/>
            <person name="Andreopoulos W.B."/>
            <person name="Clum A."/>
            <person name="Lindquist E."/>
            <person name="Daum C."/>
            <person name="Ramamoorthy G.K."/>
            <person name="Gryganskyi A."/>
            <person name="Culley D."/>
            <person name="Magnuson J.K."/>
            <person name="James T.Y."/>
            <person name="O'Malley M.A."/>
            <person name="Stajich J.E."/>
            <person name="Spatafora J.W."/>
            <person name="Visel A."/>
            <person name="Grigoriev I.V."/>
        </authorList>
    </citation>
    <scope>NUCLEOTIDE SEQUENCE [LARGE SCALE GENOMIC DNA]</scope>
    <source>
        <strain evidence="2 3">CBS 129021</strain>
    </source>
</reference>
<comment type="caution">
    <text evidence="2">The sequence shown here is derived from an EMBL/GenBank/DDBJ whole genome shotgun (WGS) entry which is preliminary data.</text>
</comment>
<dbReference type="GeneID" id="63777637"/>
<name>A0A1Y2DDC5_9PEZI</name>
<dbReference type="RefSeq" id="XP_040710274.1">
    <property type="nucleotide sequence ID" value="XM_040861425.1"/>
</dbReference>
<evidence type="ECO:0000313" key="2">
    <source>
        <dbReference type="EMBL" id="ORY56695.1"/>
    </source>
</evidence>
<evidence type="ECO:0000256" key="1">
    <source>
        <dbReference type="SAM" id="Phobius"/>
    </source>
</evidence>
<proteinExistence type="predicted"/>
<accession>A0A1Y2DDC5</accession>
<dbReference type="InParanoid" id="A0A1Y2DDC5"/>
<keyword evidence="1" id="KW-1133">Transmembrane helix</keyword>
<keyword evidence="1" id="KW-0472">Membrane</keyword>
<evidence type="ECO:0000313" key="3">
    <source>
        <dbReference type="Proteomes" id="UP000193689"/>
    </source>
</evidence>